<evidence type="ECO:0000256" key="2">
    <source>
        <dbReference type="ARBA" id="ARBA00022679"/>
    </source>
</evidence>
<evidence type="ECO:0000313" key="6">
    <source>
        <dbReference type="EMBL" id="QAR31933.1"/>
    </source>
</evidence>
<feature type="active site" description="Proton acceptor" evidence="4">
    <location>
        <position position="121"/>
    </location>
</feature>
<dbReference type="EMBL" id="CP035108">
    <property type="protein sequence ID" value="QAR31933.1"/>
    <property type="molecule type" value="Genomic_DNA"/>
</dbReference>
<dbReference type="SUPFAM" id="SSF52467">
    <property type="entry name" value="DHS-like NAD/FAD-binding domain"/>
    <property type="match status" value="1"/>
</dbReference>
<feature type="binding site" evidence="4">
    <location>
        <position position="154"/>
    </location>
    <ligand>
        <name>Zn(2+)</name>
        <dbReference type="ChEBI" id="CHEBI:29105"/>
    </ligand>
</feature>
<evidence type="ECO:0000256" key="1">
    <source>
        <dbReference type="ARBA" id="ARBA00012928"/>
    </source>
</evidence>
<dbReference type="Proteomes" id="UP000287502">
    <property type="component" value="Chromosome"/>
</dbReference>
<organism evidence="6 7">
    <name type="scientific">Geovibrio thiophilus</name>
    <dbReference type="NCBI Taxonomy" id="139438"/>
    <lineage>
        <taxon>Bacteria</taxon>
        <taxon>Pseudomonadati</taxon>
        <taxon>Deferribacterota</taxon>
        <taxon>Deferribacteres</taxon>
        <taxon>Deferribacterales</taxon>
        <taxon>Geovibrionaceae</taxon>
        <taxon>Geovibrio</taxon>
    </lineage>
</organism>
<dbReference type="AlphaFoldDB" id="A0A410JUS7"/>
<dbReference type="Gene3D" id="3.40.50.1220">
    <property type="entry name" value="TPP-binding domain"/>
    <property type="match status" value="1"/>
</dbReference>
<keyword evidence="4" id="KW-0479">Metal-binding</keyword>
<dbReference type="OrthoDB" id="9800582at2"/>
<dbReference type="InterPro" id="IPR050134">
    <property type="entry name" value="NAD-dep_sirtuin_deacylases"/>
</dbReference>
<dbReference type="KEGG" id="gtl:EP073_00500"/>
<feature type="domain" description="Deacetylase sirtuin-type" evidence="5">
    <location>
        <begin position="1"/>
        <end position="248"/>
    </location>
</feature>
<dbReference type="EC" id="2.3.1.286" evidence="1"/>
<dbReference type="RefSeq" id="WP_128465220.1">
    <property type="nucleotide sequence ID" value="NZ_CP035108.1"/>
</dbReference>
<dbReference type="CDD" id="cd01407">
    <property type="entry name" value="SIR2-fam"/>
    <property type="match status" value="1"/>
</dbReference>
<accession>A0A410JUS7</accession>
<dbReference type="GO" id="GO:0046872">
    <property type="term" value="F:metal ion binding"/>
    <property type="evidence" value="ECO:0007669"/>
    <property type="project" value="UniProtKB-KW"/>
</dbReference>
<sequence>MQMDCALELKTLLSRSERTVFFSGAGISTESGIPDYRTPGKGLWANLASEDYLNIDSFTANPEKFYTLFAPLFDVFKNALPNNAHAFIAKREAEGKTISVITQNIDGLHQKAGSNKVHELHGSLMTSRCMHCEEEMATTRVFRILSKGGNPPKCPVCGGVMRPNVIFFGEMLPPAVMDSAVKDSMSCDLFIVTGSSLSVMPAAMLPGYAKSSGAKVVIINRMPTPYDSMADLVINGSLGEVFKSSEVG</sequence>
<gene>
    <name evidence="6" type="ORF">EP073_00500</name>
</gene>
<evidence type="ECO:0000313" key="7">
    <source>
        <dbReference type="Proteomes" id="UP000287502"/>
    </source>
</evidence>
<dbReference type="PANTHER" id="PTHR11085">
    <property type="entry name" value="NAD-DEPENDENT PROTEIN DEACYLASE SIRTUIN-5, MITOCHONDRIAL-RELATED"/>
    <property type="match status" value="1"/>
</dbReference>
<evidence type="ECO:0000256" key="4">
    <source>
        <dbReference type="PROSITE-ProRule" id="PRU00236"/>
    </source>
</evidence>
<keyword evidence="3" id="KW-0520">NAD</keyword>
<dbReference type="PROSITE" id="PS50305">
    <property type="entry name" value="SIRTUIN"/>
    <property type="match status" value="1"/>
</dbReference>
<feature type="binding site" evidence="4">
    <location>
        <position position="129"/>
    </location>
    <ligand>
        <name>Zn(2+)</name>
        <dbReference type="ChEBI" id="CHEBI:29105"/>
    </ligand>
</feature>
<keyword evidence="7" id="KW-1185">Reference proteome</keyword>
<dbReference type="InterPro" id="IPR029035">
    <property type="entry name" value="DHS-like_NAD/FAD-binding_dom"/>
</dbReference>
<evidence type="ECO:0000256" key="3">
    <source>
        <dbReference type="ARBA" id="ARBA00023027"/>
    </source>
</evidence>
<dbReference type="InterPro" id="IPR026591">
    <property type="entry name" value="Sirtuin_cat_small_dom_sf"/>
</dbReference>
<dbReference type="PANTHER" id="PTHR11085:SF4">
    <property type="entry name" value="NAD-DEPENDENT PROTEIN DEACYLASE"/>
    <property type="match status" value="1"/>
</dbReference>
<evidence type="ECO:0000259" key="5">
    <source>
        <dbReference type="PROSITE" id="PS50305"/>
    </source>
</evidence>
<name>A0A410JUS7_9BACT</name>
<feature type="binding site" evidence="4">
    <location>
        <position position="157"/>
    </location>
    <ligand>
        <name>Zn(2+)</name>
        <dbReference type="ChEBI" id="CHEBI:29105"/>
    </ligand>
</feature>
<keyword evidence="2" id="KW-0808">Transferase</keyword>
<feature type="binding site" evidence="4">
    <location>
        <position position="132"/>
    </location>
    <ligand>
        <name>Zn(2+)</name>
        <dbReference type="ChEBI" id="CHEBI:29105"/>
    </ligand>
</feature>
<dbReference type="InterPro" id="IPR003000">
    <property type="entry name" value="Sirtuin"/>
</dbReference>
<proteinExistence type="predicted"/>
<reference evidence="6 7" key="1">
    <citation type="submission" date="2019-01" db="EMBL/GenBank/DDBJ databases">
        <title>Geovibrio thiophilus DSM 11263, complete genome.</title>
        <authorList>
            <person name="Spring S."/>
            <person name="Bunk B."/>
            <person name="Sproer C."/>
        </authorList>
    </citation>
    <scope>NUCLEOTIDE SEQUENCE [LARGE SCALE GENOMIC DNA]</scope>
    <source>
        <strain evidence="6 7">DSM 11263</strain>
    </source>
</reference>
<dbReference type="GO" id="GO:0017136">
    <property type="term" value="F:histone deacetylase activity, NAD-dependent"/>
    <property type="evidence" value="ECO:0007669"/>
    <property type="project" value="TreeGrafter"/>
</dbReference>
<dbReference type="Pfam" id="PF02146">
    <property type="entry name" value="SIR2"/>
    <property type="match status" value="1"/>
</dbReference>
<dbReference type="GO" id="GO:0070403">
    <property type="term" value="F:NAD+ binding"/>
    <property type="evidence" value="ECO:0007669"/>
    <property type="project" value="InterPro"/>
</dbReference>
<protein>
    <recommendedName>
        <fullName evidence="1">protein acetyllysine N-acetyltransferase</fullName>
        <ecNumber evidence="1">2.3.1.286</ecNumber>
    </recommendedName>
</protein>
<dbReference type="NCBIfam" id="NF001753">
    <property type="entry name" value="PRK00481.1-3"/>
    <property type="match status" value="1"/>
</dbReference>
<dbReference type="Gene3D" id="3.30.1600.10">
    <property type="entry name" value="SIR2/SIRT2 'Small Domain"/>
    <property type="match status" value="1"/>
</dbReference>
<dbReference type="InterPro" id="IPR026590">
    <property type="entry name" value="Ssirtuin_cat_dom"/>
</dbReference>
<keyword evidence="4" id="KW-0862">Zinc</keyword>